<name>A0ABD0UYW0_DENTH</name>
<gene>
    <name evidence="1" type="ORF">M5K25_016035</name>
</gene>
<comment type="caution">
    <text evidence="1">The sequence shown here is derived from an EMBL/GenBank/DDBJ whole genome shotgun (WGS) entry which is preliminary data.</text>
</comment>
<organism evidence="1 2">
    <name type="scientific">Dendrobium thyrsiflorum</name>
    <name type="common">Pinecone-like raceme dendrobium</name>
    <name type="synonym">Orchid</name>
    <dbReference type="NCBI Taxonomy" id="117978"/>
    <lineage>
        <taxon>Eukaryota</taxon>
        <taxon>Viridiplantae</taxon>
        <taxon>Streptophyta</taxon>
        <taxon>Embryophyta</taxon>
        <taxon>Tracheophyta</taxon>
        <taxon>Spermatophyta</taxon>
        <taxon>Magnoliopsida</taxon>
        <taxon>Liliopsida</taxon>
        <taxon>Asparagales</taxon>
        <taxon>Orchidaceae</taxon>
        <taxon>Epidendroideae</taxon>
        <taxon>Malaxideae</taxon>
        <taxon>Dendrobiinae</taxon>
        <taxon>Dendrobium</taxon>
    </lineage>
</organism>
<sequence>MMHGLILNENMNKHYKLYKDDNDQSQRRGTCPLTDGFAAKWHRRINGYDSEPSEPEEEEIVSFDPSRCANREVDGASCEQRGDRCLGGFAKQREGSWVSVLAVRMDRVPFLGASCE</sequence>
<dbReference type="EMBL" id="JANQDX010000012">
    <property type="protein sequence ID" value="KAL0915606.1"/>
    <property type="molecule type" value="Genomic_DNA"/>
</dbReference>
<evidence type="ECO:0000313" key="1">
    <source>
        <dbReference type="EMBL" id="KAL0915606.1"/>
    </source>
</evidence>
<dbReference type="Proteomes" id="UP001552299">
    <property type="component" value="Unassembled WGS sequence"/>
</dbReference>
<reference evidence="1 2" key="1">
    <citation type="journal article" date="2024" name="Plant Biotechnol. J.">
        <title>Dendrobium thyrsiflorum genome and its molecular insights into genes involved in important horticultural traits.</title>
        <authorList>
            <person name="Chen B."/>
            <person name="Wang J.Y."/>
            <person name="Zheng P.J."/>
            <person name="Li K.L."/>
            <person name="Liang Y.M."/>
            <person name="Chen X.F."/>
            <person name="Zhang C."/>
            <person name="Zhao X."/>
            <person name="He X."/>
            <person name="Zhang G.Q."/>
            <person name="Liu Z.J."/>
            <person name="Xu Q."/>
        </authorList>
    </citation>
    <scope>NUCLEOTIDE SEQUENCE [LARGE SCALE GENOMIC DNA]</scope>
    <source>
        <strain evidence="1">GZMU011</strain>
    </source>
</reference>
<dbReference type="AlphaFoldDB" id="A0ABD0UYW0"/>
<accession>A0ABD0UYW0</accession>
<keyword evidence="2" id="KW-1185">Reference proteome</keyword>
<protein>
    <submittedName>
        <fullName evidence="1">Uncharacterized protein</fullName>
    </submittedName>
</protein>
<proteinExistence type="predicted"/>
<evidence type="ECO:0000313" key="2">
    <source>
        <dbReference type="Proteomes" id="UP001552299"/>
    </source>
</evidence>